<evidence type="ECO:0008006" key="3">
    <source>
        <dbReference type="Google" id="ProtNLM"/>
    </source>
</evidence>
<dbReference type="EMBL" id="AP014936">
    <property type="protein sequence ID" value="BAU50095.1"/>
    <property type="molecule type" value="Genomic_DNA"/>
</dbReference>
<dbReference type="Proteomes" id="UP000218899">
    <property type="component" value="Chromosome"/>
</dbReference>
<evidence type="ECO:0000313" key="1">
    <source>
        <dbReference type="EMBL" id="BAU50095.1"/>
    </source>
</evidence>
<accession>A0A1C7AFI6</accession>
<organism evidence="1 2">
    <name type="scientific">Sulfurifustis variabilis</name>
    <dbReference type="NCBI Taxonomy" id="1675686"/>
    <lineage>
        <taxon>Bacteria</taxon>
        <taxon>Pseudomonadati</taxon>
        <taxon>Pseudomonadota</taxon>
        <taxon>Gammaproteobacteria</taxon>
        <taxon>Acidiferrobacterales</taxon>
        <taxon>Acidiferrobacteraceae</taxon>
        <taxon>Sulfurifustis</taxon>
    </lineage>
</organism>
<protein>
    <recommendedName>
        <fullName evidence="3">SRPBCC family protein</fullName>
    </recommendedName>
</protein>
<evidence type="ECO:0000313" key="2">
    <source>
        <dbReference type="Proteomes" id="UP000218899"/>
    </source>
</evidence>
<sequence length="185" mass="20657">MIVVSQTVYIEAPVERVFALMADPAGRSRLNPTAAPLVAEIEGGGPLALGSLCHYRLRTAAGIVDYRTRVREFEPPHRIVSVSETAVPFEVKVELAPAATGTLLTQTEIFEPSEAMLRGALADRQSNGIVQLAYRLYLWLDTDAALELRQRQEQLLQQQLEANMRSWLGSIKEHFERKVRTSVSR</sequence>
<dbReference type="OrthoDB" id="6624781at2"/>
<dbReference type="SUPFAM" id="SSF55961">
    <property type="entry name" value="Bet v1-like"/>
    <property type="match status" value="1"/>
</dbReference>
<gene>
    <name evidence="1" type="ORF">SVA_3559</name>
</gene>
<reference evidence="1 2" key="1">
    <citation type="submission" date="2015-08" db="EMBL/GenBank/DDBJ databases">
        <title>Complete genome sequence of Sulfurifustis variabilis.</title>
        <authorList>
            <person name="Miura A."/>
            <person name="Kojima H."/>
            <person name="Fukui M."/>
        </authorList>
    </citation>
    <scope>NUCLEOTIDE SEQUENCE [LARGE SCALE GENOMIC DNA]</scope>
    <source>
        <strain evidence="2">skN76</strain>
    </source>
</reference>
<dbReference type="InterPro" id="IPR023393">
    <property type="entry name" value="START-like_dom_sf"/>
</dbReference>
<proteinExistence type="predicted"/>
<keyword evidence="2" id="KW-1185">Reference proteome</keyword>
<name>A0A1C7AFI6_9GAMM</name>
<dbReference type="AlphaFoldDB" id="A0A1C7AFI6"/>
<dbReference type="Pfam" id="PF10604">
    <property type="entry name" value="Polyketide_cyc2"/>
    <property type="match status" value="1"/>
</dbReference>
<dbReference type="Gene3D" id="3.30.530.20">
    <property type="match status" value="1"/>
</dbReference>
<dbReference type="InterPro" id="IPR019587">
    <property type="entry name" value="Polyketide_cyclase/dehydratase"/>
</dbReference>
<dbReference type="RefSeq" id="WP_096462423.1">
    <property type="nucleotide sequence ID" value="NZ_AP014936.1"/>
</dbReference>
<dbReference type="KEGG" id="sva:SVA_3559"/>